<accession>A0AAE1B4P7</accession>
<proteinExistence type="predicted"/>
<evidence type="ECO:0000313" key="4">
    <source>
        <dbReference type="EMBL" id="KAK3798552.1"/>
    </source>
</evidence>
<dbReference type="PANTHER" id="PTHR46599">
    <property type="entry name" value="PIGGYBAC TRANSPOSABLE ELEMENT-DERIVED PROTEIN 4"/>
    <property type="match status" value="1"/>
</dbReference>
<evidence type="ECO:0000259" key="3">
    <source>
        <dbReference type="Pfam" id="PF13843"/>
    </source>
</evidence>
<sequence>MARPRRSHLSELDLQALIDEVNEDNDSDYRADSDIEISEDESHSGSPSIDLGESSSRLDLDPQTESEKPGPSGDGPDHPDEWTYDMTGIGTNVRDFTQVSGPTHPLDLDAEPIEYFFLLFPVSFFDTMVTETNRYARQHPEINQRWTPVTVPELKAYLSIYFYIGIQRLSDWRDYRSTDEILNPFVSNLMIRNRFEEINKNFHLADNTANPDRGRAGHNPLHRVQPILDLAKNTWPANFQPGKNLCVDEAMIKFKGRCPFLQYMPAKPTKWGIKAWAICDSKTFYMLDINIYADPKCVKNPGDTVRMRKGNVQVIAWFDQRKVTLASNAHDASDTILTRRARPNTPRPEYSQPMAIKQYNLNYFGVDKNDQLRQYYSIASKAHKYWKYIFWFIVDVCAVNAYILYLLAPGGPRPKLMSHKQFNLSLVRSLAGNFTSRKRMGRPLKRPAGHELTRINTKRGQRDCVGCKEVGKKTNSGKAVQTKLECLSCGKALCRPCFETKHQ</sequence>
<dbReference type="Proteomes" id="UP001283361">
    <property type="component" value="Unassembled WGS sequence"/>
</dbReference>
<dbReference type="EMBL" id="JAWDGP010000665">
    <property type="protein sequence ID" value="KAK3798552.1"/>
    <property type="molecule type" value="Genomic_DNA"/>
</dbReference>
<keyword evidence="2" id="KW-0472">Membrane</keyword>
<reference evidence="4" key="1">
    <citation type="journal article" date="2023" name="G3 (Bethesda)">
        <title>A reference genome for the long-term kleptoplast-retaining sea slug Elysia crispata morphotype clarki.</title>
        <authorList>
            <person name="Eastman K.E."/>
            <person name="Pendleton A.L."/>
            <person name="Shaikh M.A."/>
            <person name="Suttiyut T."/>
            <person name="Ogas R."/>
            <person name="Tomko P."/>
            <person name="Gavelis G."/>
            <person name="Widhalm J.R."/>
            <person name="Wisecaver J.H."/>
        </authorList>
    </citation>
    <scope>NUCLEOTIDE SEQUENCE</scope>
    <source>
        <strain evidence="4">ECLA1</strain>
    </source>
</reference>
<dbReference type="PANTHER" id="PTHR46599:SF2">
    <property type="entry name" value="PIGGYBAC TRANSPOSABLE ELEMENT-DERIVED PROTEIN 4-LIKE"/>
    <property type="match status" value="1"/>
</dbReference>
<keyword evidence="2" id="KW-1133">Transmembrane helix</keyword>
<name>A0AAE1B4P7_9GAST</name>
<feature type="compositionally biased region" description="Basic and acidic residues" evidence="1">
    <location>
        <begin position="56"/>
        <end position="68"/>
    </location>
</feature>
<feature type="domain" description="PiggyBac transposable element-derived protein" evidence="3">
    <location>
        <begin position="301"/>
        <end position="402"/>
    </location>
</feature>
<gene>
    <name evidence="4" type="ORF">RRG08_031565</name>
</gene>
<dbReference type="AlphaFoldDB" id="A0AAE1B4P7"/>
<evidence type="ECO:0000256" key="1">
    <source>
        <dbReference type="SAM" id="MobiDB-lite"/>
    </source>
</evidence>
<organism evidence="4 5">
    <name type="scientific">Elysia crispata</name>
    <name type="common">lettuce slug</name>
    <dbReference type="NCBI Taxonomy" id="231223"/>
    <lineage>
        <taxon>Eukaryota</taxon>
        <taxon>Metazoa</taxon>
        <taxon>Spiralia</taxon>
        <taxon>Lophotrochozoa</taxon>
        <taxon>Mollusca</taxon>
        <taxon>Gastropoda</taxon>
        <taxon>Heterobranchia</taxon>
        <taxon>Euthyneura</taxon>
        <taxon>Panpulmonata</taxon>
        <taxon>Sacoglossa</taxon>
        <taxon>Placobranchoidea</taxon>
        <taxon>Plakobranchidae</taxon>
        <taxon>Elysia</taxon>
    </lineage>
</organism>
<feature type="transmembrane region" description="Helical" evidence="2">
    <location>
        <begin position="388"/>
        <end position="408"/>
    </location>
</feature>
<dbReference type="Pfam" id="PF13843">
    <property type="entry name" value="DDE_Tnp_1_7"/>
    <property type="match status" value="2"/>
</dbReference>
<evidence type="ECO:0000256" key="2">
    <source>
        <dbReference type="SAM" id="Phobius"/>
    </source>
</evidence>
<feature type="domain" description="PiggyBac transposable element-derived protein" evidence="3">
    <location>
        <begin position="112"/>
        <end position="295"/>
    </location>
</feature>
<keyword evidence="2" id="KW-0812">Transmembrane</keyword>
<feature type="region of interest" description="Disordered" evidence="1">
    <location>
        <begin position="19"/>
        <end position="87"/>
    </location>
</feature>
<comment type="caution">
    <text evidence="4">The sequence shown here is derived from an EMBL/GenBank/DDBJ whole genome shotgun (WGS) entry which is preliminary data.</text>
</comment>
<keyword evidence="5" id="KW-1185">Reference proteome</keyword>
<protein>
    <recommendedName>
        <fullName evidence="3">PiggyBac transposable element-derived protein domain-containing protein</fullName>
    </recommendedName>
</protein>
<evidence type="ECO:0000313" key="5">
    <source>
        <dbReference type="Proteomes" id="UP001283361"/>
    </source>
</evidence>
<dbReference type="InterPro" id="IPR029526">
    <property type="entry name" value="PGBD"/>
</dbReference>